<dbReference type="eggNOG" id="COG1396">
    <property type="taxonomic scope" value="Bacteria"/>
</dbReference>
<dbReference type="Proteomes" id="UP000001937">
    <property type="component" value="Chromosome"/>
</dbReference>
<reference evidence="1 2" key="1">
    <citation type="journal article" date="2007" name="Genome Res.">
        <title>Genome characteristics of facultatively symbiotic Frankia sp. strains reflect host range and host plant biogeography.</title>
        <authorList>
            <person name="Normand P."/>
            <person name="Lapierre P."/>
            <person name="Tisa L.S."/>
            <person name="Gogarten J.P."/>
            <person name="Alloisio N."/>
            <person name="Bagnarol E."/>
            <person name="Bassi C.A."/>
            <person name="Berry A.M."/>
            <person name="Bickhart D.M."/>
            <person name="Choisne N."/>
            <person name="Couloux A."/>
            <person name="Cournoyer B."/>
            <person name="Cruveiller S."/>
            <person name="Daubin V."/>
            <person name="Demange N."/>
            <person name="Francino M.P."/>
            <person name="Goltsman E."/>
            <person name="Huang Y."/>
            <person name="Kopp O.R."/>
            <person name="Labarre L."/>
            <person name="Lapidus A."/>
            <person name="Lavire C."/>
            <person name="Marechal J."/>
            <person name="Martinez M."/>
            <person name="Mastronunzio J.E."/>
            <person name="Mullin B.C."/>
            <person name="Niemann J."/>
            <person name="Pujic P."/>
            <person name="Rawnsley T."/>
            <person name="Rouy Z."/>
            <person name="Schenowitz C."/>
            <person name="Sellstedt A."/>
            <person name="Tavares F."/>
            <person name="Tomkins J.P."/>
            <person name="Vallenet D."/>
            <person name="Valverde C."/>
            <person name="Wall L.G."/>
            <person name="Wang Y."/>
            <person name="Medigue C."/>
            <person name="Benson D.R."/>
        </authorList>
    </citation>
    <scope>NUCLEOTIDE SEQUENCE [LARGE SCALE GENOMIC DNA]</scope>
    <source>
        <strain evidence="2">DSM 45818 / CECT 9043 / CcI3</strain>
    </source>
</reference>
<accession>Q2JAE8</accession>
<dbReference type="KEGG" id="fra:Francci3_2377"/>
<dbReference type="RefSeq" id="WP_011436789.1">
    <property type="nucleotide sequence ID" value="NZ_JENI01000008.1"/>
</dbReference>
<dbReference type="HOGENOM" id="CLU_029927_0_1_11"/>
<proteinExistence type="predicted"/>
<dbReference type="PhylomeDB" id="Q2JAE8"/>
<dbReference type="Gene3D" id="1.25.40.10">
    <property type="entry name" value="Tetratricopeptide repeat domain"/>
    <property type="match status" value="1"/>
</dbReference>
<gene>
    <name evidence="1" type="ordered locus">Francci3_2377</name>
</gene>
<dbReference type="AlphaFoldDB" id="Q2JAE8"/>
<evidence type="ECO:0000313" key="2">
    <source>
        <dbReference type="Proteomes" id="UP000001937"/>
    </source>
</evidence>
<dbReference type="eggNOG" id="COG3903">
    <property type="taxonomic scope" value="Bacteria"/>
</dbReference>
<organism evidence="1 2">
    <name type="scientific">Frankia casuarinae (strain DSM 45818 / CECT 9043 / HFP020203 / CcI3)</name>
    <dbReference type="NCBI Taxonomy" id="106370"/>
    <lineage>
        <taxon>Bacteria</taxon>
        <taxon>Bacillati</taxon>
        <taxon>Actinomycetota</taxon>
        <taxon>Actinomycetes</taxon>
        <taxon>Frankiales</taxon>
        <taxon>Frankiaceae</taxon>
        <taxon>Frankia</taxon>
    </lineage>
</organism>
<name>Q2JAE8_FRACC</name>
<evidence type="ECO:0008006" key="3">
    <source>
        <dbReference type="Google" id="ProtNLM"/>
    </source>
</evidence>
<dbReference type="STRING" id="106370.Francci3_2377"/>
<dbReference type="InterPro" id="IPR011990">
    <property type="entry name" value="TPR-like_helical_dom_sf"/>
</dbReference>
<protein>
    <recommendedName>
        <fullName evidence="3">Transcriptional regulator</fullName>
    </recommendedName>
</protein>
<sequence>MAEPNHLFRAARVRVESPEAPGEPLARRELAEMVNAWIYEQTGRETAIDGNYIGKLERGLIRWPDALYRQAFHAVLATKQDRELGFRRPRRTERNTEDVNRSEFLRAMAGVGAAVVTGSFTELATSPPPDVPAVVGREEIDQLRMAARLFGTVDHTYGGGLVREAVAGQLRYAVNLLNARCPERLRDELFTSVGFLAHTAAFMAFDAYVHEDARRMFSLALACAEEAGDWHLRAKALSSMARQAIWRGDPDMGLTLVDVAFIRAERLTPTERAMLLAAKARALAKLGREQETLRIIGQADDEFSQSEPENDPVWMAYYDLAQHVGDTGHAVFDLAVRNARHAPEAARRLDGAVTGHSATFARSIAISQTKLASLMMKTGDPQEAAIVGSAALRAAGQVHSRRAADDIRELGTFAKRHERIDEVAELRHNIQTVTSSA</sequence>
<keyword evidence="2" id="KW-1185">Reference proteome</keyword>
<evidence type="ECO:0000313" key="1">
    <source>
        <dbReference type="EMBL" id="ABD11744.1"/>
    </source>
</evidence>
<dbReference type="EMBL" id="CP000249">
    <property type="protein sequence ID" value="ABD11744.1"/>
    <property type="molecule type" value="Genomic_DNA"/>
</dbReference>